<dbReference type="RefSeq" id="WP_170290437.1">
    <property type="nucleotide sequence ID" value="NZ_BAAABR010000031.1"/>
</dbReference>
<sequence>MAKVTTDAGKPTEHRVWIRAVIYIAVTHAFAGFVVLLFALGGRG</sequence>
<gene>
    <name evidence="2" type="ORF">FB465_3971</name>
</gene>
<keyword evidence="1" id="KW-0472">Membrane</keyword>
<evidence type="ECO:0008006" key="4">
    <source>
        <dbReference type="Google" id="ProtNLM"/>
    </source>
</evidence>
<reference evidence="2 3" key="1">
    <citation type="submission" date="2019-06" db="EMBL/GenBank/DDBJ databases">
        <title>Sequencing the genomes of 1000 actinobacteria strains.</title>
        <authorList>
            <person name="Klenk H.-P."/>
        </authorList>
    </citation>
    <scope>NUCLEOTIDE SEQUENCE [LARGE SCALE GENOMIC DNA]</scope>
    <source>
        <strain evidence="2 3">DSM 41649</strain>
    </source>
</reference>
<proteinExistence type="predicted"/>
<evidence type="ECO:0000313" key="2">
    <source>
        <dbReference type="EMBL" id="TWE18875.1"/>
    </source>
</evidence>
<keyword evidence="3" id="KW-1185">Reference proteome</keyword>
<evidence type="ECO:0000256" key="1">
    <source>
        <dbReference type="SAM" id="Phobius"/>
    </source>
</evidence>
<keyword evidence="1" id="KW-1133">Transmembrane helix</keyword>
<accession>A0A561ETE2</accession>
<dbReference type="Pfam" id="PF19621">
    <property type="entry name" value="DUF6126"/>
    <property type="match status" value="1"/>
</dbReference>
<dbReference type="Proteomes" id="UP000318416">
    <property type="component" value="Unassembled WGS sequence"/>
</dbReference>
<dbReference type="AlphaFoldDB" id="A0A561ETE2"/>
<protein>
    <recommendedName>
        <fullName evidence="4">Small hydrophobic protein</fullName>
    </recommendedName>
</protein>
<organism evidence="2 3">
    <name type="scientific">Kitasatospora atroaurantiaca</name>
    <dbReference type="NCBI Taxonomy" id="285545"/>
    <lineage>
        <taxon>Bacteria</taxon>
        <taxon>Bacillati</taxon>
        <taxon>Actinomycetota</taxon>
        <taxon>Actinomycetes</taxon>
        <taxon>Kitasatosporales</taxon>
        <taxon>Streptomycetaceae</taxon>
        <taxon>Kitasatospora</taxon>
    </lineage>
</organism>
<name>A0A561ETE2_9ACTN</name>
<keyword evidence="1" id="KW-0812">Transmembrane</keyword>
<dbReference type="EMBL" id="VIVR01000001">
    <property type="protein sequence ID" value="TWE18875.1"/>
    <property type="molecule type" value="Genomic_DNA"/>
</dbReference>
<feature type="transmembrane region" description="Helical" evidence="1">
    <location>
        <begin position="20"/>
        <end position="40"/>
    </location>
</feature>
<comment type="caution">
    <text evidence="2">The sequence shown here is derived from an EMBL/GenBank/DDBJ whole genome shotgun (WGS) entry which is preliminary data.</text>
</comment>
<evidence type="ECO:0000313" key="3">
    <source>
        <dbReference type="Proteomes" id="UP000318416"/>
    </source>
</evidence>
<dbReference type="InterPro" id="IPR046129">
    <property type="entry name" value="DUF6126"/>
</dbReference>